<keyword evidence="11" id="KW-1185">Reference proteome</keyword>
<evidence type="ECO:0000256" key="4">
    <source>
        <dbReference type="ARBA" id="ARBA00022771"/>
    </source>
</evidence>
<dbReference type="EMBL" id="CAJVCH010374750">
    <property type="protein sequence ID" value="CAG7816636.1"/>
    <property type="molecule type" value="Genomic_DNA"/>
</dbReference>
<evidence type="ECO:0000313" key="11">
    <source>
        <dbReference type="Proteomes" id="UP000708208"/>
    </source>
</evidence>
<feature type="domain" description="C2H2-type" evidence="9">
    <location>
        <begin position="42"/>
        <end position="69"/>
    </location>
</feature>
<dbReference type="InterPro" id="IPR010629">
    <property type="entry name" value="Ins_allergen"/>
</dbReference>
<evidence type="ECO:0000256" key="8">
    <source>
        <dbReference type="SAM" id="MobiDB-lite"/>
    </source>
</evidence>
<accession>A0A8J2KNA4</accession>
<keyword evidence="6" id="KW-0539">Nucleus</keyword>
<keyword evidence="5" id="KW-0862">Zinc</keyword>
<dbReference type="AlphaFoldDB" id="A0A8J2KNA4"/>
<evidence type="ECO:0000256" key="3">
    <source>
        <dbReference type="ARBA" id="ARBA00022737"/>
    </source>
</evidence>
<comment type="subcellular location">
    <subcellularLocation>
        <location evidence="1">Nucleus</location>
    </subcellularLocation>
</comment>
<organism evidence="10 11">
    <name type="scientific">Allacma fusca</name>
    <dbReference type="NCBI Taxonomy" id="39272"/>
    <lineage>
        <taxon>Eukaryota</taxon>
        <taxon>Metazoa</taxon>
        <taxon>Ecdysozoa</taxon>
        <taxon>Arthropoda</taxon>
        <taxon>Hexapoda</taxon>
        <taxon>Collembola</taxon>
        <taxon>Symphypleona</taxon>
        <taxon>Sminthuridae</taxon>
        <taxon>Allacma</taxon>
    </lineage>
</organism>
<name>A0A8J2KNA4_9HEXA</name>
<dbReference type="SMART" id="SM00355">
    <property type="entry name" value="ZnF_C2H2"/>
    <property type="match status" value="6"/>
</dbReference>
<keyword evidence="3" id="KW-0677">Repeat</keyword>
<feature type="domain" description="C2H2-type" evidence="9">
    <location>
        <begin position="97"/>
        <end position="124"/>
    </location>
</feature>
<dbReference type="PANTHER" id="PTHR24406">
    <property type="entry name" value="TRANSCRIPTIONAL REPRESSOR CTCFL-RELATED"/>
    <property type="match status" value="1"/>
</dbReference>
<evidence type="ECO:0000256" key="5">
    <source>
        <dbReference type="ARBA" id="ARBA00022833"/>
    </source>
</evidence>
<gene>
    <name evidence="10" type="ORF">AFUS01_LOCUS27248</name>
</gene>
<dbReference type="InterPro" id="IPR050888">
    <property type="entry name" value="ZnF_C2H2-type_TF"/>
</dbReference>
<evidence type="ECO:0000313" key="10">
    <source>
        <dbReference type="EMBL" id="CAG7816636.1"/>
    </source>
</evidence>
<comment type="caution">
    <text evidence="10">The sequence shown here is derived from an EMBL/GenBank/DDBJ whole genome shotgun (WGS) entry which is preliminary data.</text>
</comment>
<evidence type="ECO:0000256" key="7">
    <source>
        <dbReference type="PROSITE-ProRule" id="PRU00042"/>
    </source>
</evidence>
<sequence length="567" mass="65963">MPKHSEGRKLACPWSNCKFKTIYARNLTRHVKQHSINRNLRFACRQCRFSSRYPRVLKKHEKLHCEESSPDTSYTLQVEDESDDSTQLTNPGPERPFKCDKCDFSTEKQFSLMRHQVKHLSDEGGVTMKCPIQNCDYETELRSTLSYHLHLRHSSGKPFRCSMCSFASKREDILRSHIRSHEQETEEIILDSDDEIKPEIIVKIEKSYQCKICNYENDKHEFMALHYEETHSLPYVVLFMLPIDDIVYVCSFRSSSVIFVEVWSNAIYGGPFWKNSLLKSDGLETCPIGTIFWMCFVFVDAIGNESSQALVVATKAYKSQVFAEVTILGNDNPDAYPTLPELYDRLKTFFDVEAIDEFISRKNQTDPDAAQLLVDIDRYLRDGDVHTIVRSFWSDLEFVDAIFYLYANGLTEIYSKVNDVHRKYGWELIVPPVSVHWTQYILESMDPAEVPTVGGYLNITKRAPQLFQEFLDFLELERVRLFFHEVYKAPALQDLYDRFSDPDFGEHYRKFKTLVELERLGDSLVGAGFEIDTLKKIVEVCMSWENHTSVGLRHDLDSRNGDNEFIL</sequence>
<feature type="domain" description="C2H2-type" evidence="9">
    <location>
        <begin position="128"/>
        <end position="158"/>
    </location>
</feature>
<dbReference type="OrthoDB" id="3561125at2759"/>
<keyword evidence="4 7" id="KW-0863">Zinc-finger</keyword>
<dbReference type="Pfam" id="PF06757">
    <property type="entry name" value="Ins_allergen_rp"/>
    <property type="match status" value="1"/>
</dbReference>
<keyword evidence="2" id="KW-0479">Metal-binding</keyword>
<evidence type="ECO:0000256" key="2">
    <source>
        <dbReference type="ARBA" id="ARBA00022723"/>
    </source>
</evidence>
<evidence type="ECO:0000259" key="9">
    <source>
        <dbReference type="PROSITE" id="PS50157"/>
    </source>
</evidence>
<proteinExistence type="predicted"/>
<evidence type="ECO:0000256" key="6">
    <source>
        <dbReference type="ARBA" id="ARBA00023242"/>
    </source>
</evidence>
<dbReference type="GO" id="GO:0005634">
    <property type="term" value="C:nucleus"/>
    <property type="evidence" value="ECO:0007669"/>
    <property type="project" value="UniProtKB-SubCell"/>
</dbReference>
<reference evidence="10" key="1">
    <citation type="submission" date="2021-06" db="EMBL/GenBank/DDBJ databases">
        <authorList>
            <person name="Hodson N. C."/>
            <person name="Mongue J. A."/>
            <person name="Jaron S. K."/>
        </authorList>
    </citation>
    <scope>NUCLEOTIDE SEQUENCE</scope>
</reference>
<feature type="region of interest" description="Disordered" evidence="8">
    <location>
        <begin position="71"/>
        <end position="93"/>
    </location>
</feature>
<feature type="domain" description="C2H2-type" evidence="9">
    <location>
        <begin position="159"/>
        <end position="186"/>
    </location>
</feature>
<evidence type="ECO:0000256" key="1">
    <source>
        <dbReference type="ARBA" id="ARBA00004123"/>
    </source>
</evidence>
<dbReference type="PROSITE" id="PS50157">
    <property type="entry name" value="ZINC_FINGER_C2H2_2"/>
    <property type="match status" value="4"/>
</dbReference>
<dbReference type="GO" id="GO:0008270">
    <property type="term" value="F:zinc ion binding"/>
    <property type="evidence" value="ECO:0007669"/>
    <property type="project" value="UniProtKB-KW"/>
</dbReference>
<dbReference type="Proteomes" id="UP000708208">
    <property type="component" value="Unassembled WGS sequence"/>
</dbReference>
<protein>
    <recommendedName>
        <fullName evidence="9">C2H2-type domain-containing protein</fullName>
    </recommendedName>
</protein>
<dbReference type="InterPro" id="IPR013087">
    <property type="entry name" value="Znf_C2H2_type"/>
</dbReference>